<keyword evidence="3" id="KW-1185">Reference proteome</keyword>
<dbReference type="InterPro" id="IPR053164">
    <property type="entry name" value="IS1016-like_transposase"/>
</dbReference>
<comment type="caution">
    <text evidence="2">The sequence shown here is derived from an EMBL/GenBank/DDBJ whole genome shotgun (WGS) entry which is preliminary data.</text>
</comment>
<evidence type="ECO:0000259" key="1">
    <source>
        <dbReference type="SMART" id="SM01126"/>
    </source>
</evidence>
<accession>A0AAV4EFL8</accession>
<dbReference type="PANTHER" id="PTHR47163:SF2">
    <property type="entry name" value="SI:DKEY-17M8.2"/>
    <property type="match status" value="1"/>
</dbReference>
<dbReference type="PANTHER" id="PTHR47163">
    <property type="entry name" value="DDE_TNP_IS1595 DOMAIN-CONTAINING PROTEIN"/>
    <property type="match status" value="1"/>
</dbReference>
<dbReference type="InterPro" id="IPR024445">
    <property type="entry name" value="Tnp_ISXO2-like"/>
</dbReference>
<proteinExistence type="predicted"/>
<feature type="domain" description="ISXO2-like transposase" evidence="1">
    <location>
        <begin position="85"/>
        <end position="197"/>
    </location>
</feature>
<dbReference type="AlphaFoldDB" id="A0AAV4EFL8"/>
<evidence type="ECO:0000313" key="3">
    <source>
        <dbReference type="Proteomes" id="UP000762676"/>
    </source>
</evidence>
<sequence length="197" mass="22489">MAGRILQLVDLAIILTNPELRAEEINFTDLNLGIVDNLDMLQWATRRRLLRNSVLWATCNQPASLNTYAQGVDGYRWRCNAHNFTMSVVEIDKSLFFRRKYERGNIRPAHWVFGANKRDSGNCFMVEVPNRNRATLEPIIRQFILPGTHIISDGWAAYANTPNIGGGIYTHEVIIHEDHFVDPDDDSAHTQNIEKGN</sequence>
<reference evidence="2 3" key="1">
    <citation type="journal article" date="2021" name="Elife">
        <title>Chloroplast acquisition without the gene transfer in kleptoplastic sea slugs, Plakobranchus ocellatus.</title>
        <authorList>
            <person name="Maeda T."/>
            <person name="Takahashi S."/>
            <person name="Yoshida T."/>
            <person name="Shimamura S."/>
            <person name="Takaki Y."/>
            <person name="Nagai Y."/>
            <person name="Toyoda A."/>
            <person name="Suzuki Y."/>
            <person name="Arimoto A."/>
            <person name="Ishii H."/>
            <person name="Satoh N."/>
            <person name="Nishiyama T."/>
            <person name="Hasebe M."/>
            <person name="Maruyama T."/>
            <person name="Minagawa J."/>
            <person name="Obokata J."/>
            <person name="Shigenobu S."/>
        </authorList>
    </citation>
    <scope>NUCLEOTIDE SEQUENCE [LARGE SCALE GENOMIC DNA]</scope>
</reference>
<evidence type="ECO:0000313" key="2">
    <source>
        <dbReference type="EMBL" id="GFR59291.1"/>
    </source>
</evidence>
<name>A0AAV4EFL8_9GAST</name>
<dbReference type="Proteomes" id="UP000762676">
    <property type="component" value="Unassembled WGS sequence"/>
</dbReference>
<protein>
    <recommendedName>
        <fullName evidence="1">ISXO2-like transposase domain-containing protein</fullName>
    </recommendedName>
</protein>
<dbReference type="Pfam" id="PF12762">
    <property type="entry name" value="DDE_Tnp_IS1595"/>
    <property type="match status" value="1"/>
</dbReference>
<organism evidence="2 3">
    <name type="scientific">Elysia marginata</name>
    <dbReference type="NCBI Taxonomy" id="1093978"/>
    <lineage>
        <taxon>Eukaryota</taxon>
        <taxon>Metazoa</taxon>
        <taxon>Spiralia</taxon>
        <taxon>Lophotrochozoa</taxon>
        <taxon>Mollusca</taxon>
        <taxon>Gastropoda</taxon>
        <taxon>Heterobranchia</taxon>
        <taxon>Euthyneura</taxon>
        <taxon>Panpulmonata</taxon>
        <taxon>Sacoglossa</taxon>
        <taxon>Placobranchoidea</taxon>
        <taxon>Plakobranchidae</taxon>
        <taxon>Elysia</taxon>
    </lineage>
</organism>
<dbReference type="SMART" id="SM01126">
    <property type="entry name" value="DDE_Tnp_IS1595"/>
    <property type="match status" value="1"/>
</dbReference>
<dbReference type="EMBL" id="BMAT01000080">
    <property type="protein sequence ID" value="GFR59291.1"/>
    <property type="molecule type" value="Genomic_DNA"/>
</dbReference>
<gene>
    <name evidence="2" type="ORF">ElyMa_000051700</name>
</gene>